<reference evidence="1 2" key="1">
    <citation type="journal article" date="2016" name="Nat. Commun.">
        <title>Thousands of microbial genomes shed light on interconnected biogeochemical processes in an aquifer system.</title>
        <authorList>
            <person name="Anantharaman K."/>
            <person name="Brown C.T."/>
            <person name="Hug L.A."/>
            <person name="Sharon I."/>
            <person name="Castelle C.J."/>
            <person name="Probst A.J."/>
            <person name="Thomas B.C."/>
            <person name="Singh A."/>
            <person name="Wilkins M.J."/>
            <person name="Karaoz U."/>
            <person name="Brodie E.L."/>
            <person name="Williams K.H."/>
            <person name="Hubbard S.S."/>
            <person name="Banfield J.F."/>
        </authorList>
    </citation>
    <scope>NUCLEOTIDE SEQUENCE [LARGE SCALE GENOMIC DNA]</scope>
</reference>
<protein>
    <submittedName>
        <fullName evidence="1">Uncharacterized protein</fullName>
    </submittedName>
</protein>
<comment type="caution">
    <text evidence="1">The sequence shown here is derived from an EMBL/GenBank/DDBJ whole genome shotgun (WGS) entry which is preliminary data.</text>
</comment>
<name>A0A1G2FC25_9BACT</name>
<dbReference type="Proteomes" id="UP000176974">
    <property type="component" value="Unassembled WGS sequence"/>
</dbReference>
<evidence type="ECO:0000313" key="2">
    <source>
        <dbReference type="Proteomes" id="UP000176974"/>
    </source>
</evidence>
<evidence type="ECO:0000313" key="1">
    <source>
        <dbReference type="EMBL" id="OGZ35138.1"/>
    </source>
</evidence>
<proteinExistence type="predicted"/>
<gene>
    <name evidence="1" type="ORF">A2815_02240</name>
</gene>
<organism evidence="1 2">
    <name type="scientific">Candidatus Portnoybacteria bacterium RIFCSPHIGHO2_01_FULL_40_12b</name>
    <dbReference type="NCBI Taxonomy" id="1801994"/>
    <lineage>
        <taxon>Bacteria</taxon>
        <taxon>Candidatus Portnoyibacteriota</taxon>
    </lineage>
</organism>
<dbReference type="AlphaFoldDB" id="A0A1G2FC25"/>
<dbReference type="EMBL" id="MHMY01000018">
    <property type="protein sequence ID" value="OGZ35138.1"/>
    <property type="molecule type" value="Genomic_DNA"/>
</dbReference>
<sequence length="311" mass="36056">MEKGIVRQEEEFGKDFGLIHEVVVTGRKAGATKEFWAKLAHDENLFCLVIKQVLSEEGWLENILARERQCHRDFFDREFDLSEFKKTLQKYGQKKIMEWQKFSLEPHFLPEVIISQDANFRGWKIKLESWFWQKIAKGGILRQAGNELVPIKEVRLDGISVLIDTRLKPAYNAGRQMYKNDNLLGPVIERLREAGRIAKYEFGPQYSRFGVSADEWESYIKPALAEKLGLEASQLRLERFIEANTIPQIYSSTPRKSDGGTDTWVWYEEYFGGRAYRLSGGYSHFGGLAAVRYDSSGDHWRSRSFRPLAVL</sequence>
<accession>A0A1G2FC25</accession>